<sequence>MESSEIKKENPGRIHLRISNCMNPIILIRIKKHQCNLIELVDSLEKNTRNNKRVACYNTRPHTTTTSELNVCIFENQSSGTDVGMEGMEVTC</sequence>
<evidence type="ECO:0000313" key="1">
    <source>
        <dbReference type="EMBL" id="KAJ9543595.1"/>
    </source>
</evidence>
<gene>
    <name evidence="1" type="ORF">OSB04_023302</name>
</gene>
<dbReference type="EMBL" id="JARYMX010000006">
    <property type="protein sequence ID" value="KAJ9543595.1"/>
    <property type="molecule type" value="Genomic_DNA"/>
</dbReference>
<keyword evidence="2" id="KW-1185">Reference proteome</keyword>
<reference evidence="1" key="1">
    <citation type="submission" date="2023-03" db="EMBL/GenBank/DDBJ databases">
        <title>Chromosome-scale reference genome and RAD-based genetic map of yellow starthistle (Centaurea solstitialis) reveal putative structural variation and QTLs associated with invader traits.</title>
        <authorList>
            <person name="Reatini B."/>
            <person name="Cang F.A."/>
            <person name="Jiang Q."/>
            <person name="Mckibben M.T.W."/>
            <person name="Barker M.S."/>
            <person name="Rieseberg L.H."/>
            <person name="Dlugosch K.M."/>
        </authorList>
    </citation>
    <scope>NUCLEOTIDE SEQUENCE</scope>
    <source>
        <strain evidence="1">CAN-66</strain>
        <tissue evidence="1">Leaf</tissue>
    </source>
</reference>
<dbReference type="Proteomes" id="UP001172457">
    <property type="component" value="Chromosome 6"/>
</dbReference>
<comment type="caution">
    <text evidence="1">The sequence shown here is derived from an EMBL/GenBank/DDBJ whole genome shotgun (WGS) entry which is preliminary data.</text>
</comment>
<protein>
    <submittedName>
        <fullName evidence="1">Uncharacterized protein</fullName>
    </submittedName>
</protein>
<accession>A0AA38SWB2</accession>
<organism evidence="1 2">
    <name type="scientific">Centaurea solstitialis</name>
    <name type="common">yellow star-thistle</name>
    <dbReference type="NCBI Taxonomy" id="347529"/>
    <lineage>
        <taxon>Eukaryota</taxon>
        <taxon>Viridiplantae</taxon>
        <taxon>Streptophyta</taxon>
        <taxon>Embryophyta</taxon>
        <taxon>Tracheophyta</taxon>
        <taxon>Spermatophyta</taxon>
        <taxon>Magnoliopsida</taxon>
        <taxon>eudicotyledons</taxon>
        <taxon>Gunneridae</taxon>
        <taxon>Pentapetalae</taxon>
        <taxon>asterids</taxon>
        <taxon>campanulids</taxon>
        <taxon>Asterales</taxon>
        <taxon>Asteraceae</taxon>
        <taxon>Carduoideae</taxon>
        <taxon>Cardueae</taxon>
        <taxon>Centaureinae</taxon>
        <taxon>Centaurea</taxon>
    </lineage>
</organism>
<evidence type="ECO:0000313" key="2">
    <source>
        <dbReference type="Proteomes" id="UP001172457"/>
    </source>
</evidence>
<proteinExistence type="predicted"/>
<dbReference type="AlphaFoldDB" id="A0AA38SWB2"/>
<name>A0AA38SWB2_9ASTR</name>